<keyword evidence="1" id="KW-0472">Membrane</keyword>
<dbReference type="HOGENOM" id="CLU_2615529_0_0_9"/>
<comment type="caution">
    <text evidence="2">The sequence shown here is derived from an EMBL/GenBank/DDBJ whole genome shotgun (WGS) entry which is preliminary data.</text>
</comment>
<accession>V2XM11</accession>
<gene>
    <name evidence="2" type="ORF">GCWU0000282_002073</name>
</gene>
<sequence length="78" mass="8670">MSQGIIVCRRHEIGDGLTGMKELDNQVVAAKFDNKNTSIQFAETFAETQLIFLLLSFSNNLLNIALIFCVTSFLSISQ</sequence>
<reference evidence="2 3" key="1">
    <citation type="submission" date="2013-06" db="EMBL/GenBank/DDBJ databases">
        <authorList>
            <person name="Weinstock G."/>
            <person name="Sodergren E."/>
            <person name="Clifton S."/>
            <person name="Fulton L."/>
            <person name="Fulton B."/>
            <person name="Courtney L."/>
            <person name="Fronick C."/>
            <person name="Harrison M."/>
            <person name="Strong C."/>
            <person name="Farmer C."/>
            <person name="Delahaunty K."/>
            <person name="Markovic C."/>
            <person name="Hall O."/>
            <person name="Minx P."/>
            <person name="Tomlinson C."/>
            <person name="Mitreva M."/>
            <person name="Nelson J."/>
            <person name="Hou S."/>
            <person name="Wollam A."/>
            <person name="Pepin K.H."/>
            <person name="Johnson M."/>
            <person name="Bhonagiri V."/>
            <person name="Nash W.E."/>
            <person name="Warren W."/>
            <person name="Chinwalla A."/>
            <person name="Mardis E.R."/>
            <person name="Wilson R.K."/>
        </authorList>
    </citation>
    <scope>NUCLEOTIDE SEQUENCE [LARGE SCALE GENOMIC DNA]</scope>
    <source>
        <strain evidence="2 3">ATCC 51271</strain>
    </source>
</reference>
<protein>
    <submittedName>
        <fullName evidence="2">Uncharacterized protein</fullName>
    </submittedName>
</protein>
<keyword evidence="1" id="KW-1133">Transmembrane helix</keyword>
<dbReference type="EMBL" id="ACIL03000013">
    <property type="protein sequence ID" value="ESL03199.1"/>
    <property type="molecule type" value="Genomic_DNA"/>
</dbReference>
<keyword evidence="3" id="KW-1185">Reference proteome</keyword>
<feature type="transmembrane region" description="Helical" evidence="1">
    <location>
        <begin position="50"/>
        <end position="76"/>
    </location>
</feature>
<name>V2XM11_9FIRM</name>
<organism evidence="2 3">
    <name type="scientific">Catonella morbi ATCC 51271</name>
    <dbReference type="NCBI Taxonomy" id="592026"/>
    <lineage>
        <taxon>Bacteria</taxon>
        <taxon>Bacillati</taxon>
        <taxon>Bacillota</taxon>
        <taxon>Clostridia</taxon>
        <taxon>Lachnospirales</taxon>
        <taxon>Lachnospiraceae</taxon>
        <taxon>Catonella</taxon>
    </lineage>
</organism>
<proteinExistence type="predicted"/>
<keyword evidence="1" id="KW-0812">Transmembrane</keyword>
<evidence type="ECO:0000256" key="1">
    <source>
        <dbReference type="SAM" id="Phobius"/>
    </source>
</evidence>
<evidence type="ECO:0000313" key="2">
    <source>
        <dbReference type="EMBL" id="ESL03199.1"/>
    </source>
</evidence>
<dbReference type="Proteomes" id="UP000018227">
    <property type="component" value="Unassembled WGS sequence"/>
</dbReference>
<evidence type="ECO:0000313" key="3">
    <source>
        <dbReference type="Proteomes" id="UP000018227"/>
    </source>
</evidence>
<dbReference type="AlphaFoldDB" id="V2XM11"/>